<dbReference type="AlphaFoldDB" id="A0A1M4ZJ50"/>
<reference evidence="1 2" key="1">
    <citation type="submission" date="2016-11" db="EMBL/GenBank/DDBJ databases">
        <authorList>
            <person name="Varghese N."/>
            <person name="Submissions S."/>
        </authorList>
    </citation>
    <scope>NUCLEOTIDE SEQUENCE [LARGE SCALE GENOMIC DNA]</scope>
    <source>
        <strain evidence="1 2">DSM 29341</strain>
    </source>
</reference>
<keyword evidence="2" id="KW-1185">Reference proteome</keyword>
<sequence length="117" mass="13011">MTQAELVPIRFENAVWEGQLTATSEPRVEARYLGEALPGVEITPNDAGWMLRVPVPPALLSDGVHCVTIWDCERQSKLGDFSVISGEPASGDIRTELELLRAELDMLKRVVRRMNHG</sequence>
<organism evidence="1 2">
    <name type="scientific">Ruegeria intermedia</name>
    <dbReference type="NCBI Taxonomy" id="996115"/>
    <lineage>
        <taxon>Bacteria</taxon>
        <taxon>Pseudomonadati</taxon>
        <taxon>Pseudomonadota</taxon>
        <taxon>Alphaproteobacteria</taxon>
        <taxon>Rhodobacterales</taxon>
        <taxon>Roseobacteraceae</taxon>
        <taxon>Ruegeria</taxon>
    </lineage>
</organism>
<dbReference type="Proteomes" id="UP000325134">
    <property type="component" value="Unassembled WGS sequence"/>
</dbReference>
<dbReference type="OrthoDB" id="7772846at2"/>
<evidence type="ECO:0000313" key="2">
    <source>
        <dbReference type="Proteomes" id="UP000325134"/>
    </source>
</evidence>
<proteinExistence type="predicted"/>
<name>A0A1M4ZJ50_9RHOB</name>
<dbReference type="EMBL" id="FQVK01000020">
    <property type="protein sequence ID" value="SHF18073.1"/>
    <property type="molecule type" value="Genomic_DNA"/>
</dbReference>
<accession>A0A1M4ZJ50</accession>
<dbReference type="RefSeq" id="WP_149776638.1">
    <property type="nucleotide sequence ID" value="NZ_FQVK01000020.1"/>
</dbReference>
<evidence type="ECO:0000313" key="1">
    <source>
        <dbReference type="EMBL" id="SHF18073.1"/>
    </source>
</evidence>
<gene>
    <name evidence="1" type="ORF">SAMN05444279_12030</name>
</gene>
<protein>
    <submittedName>
        <fullName evidence="1">Uncharacterized protein</fullName>
    </submittedName>
</protein>